<evidence type="ECO:0000313" key="2">
    <source>
        <dbReference type="EMBL" id="ACG78021.1"/>
    </source>
</evidence>
<dbReference type="KEGG" id="pzu:PHZ_c1610"/>
<keyword evidence="3" id="KW-1185">Reference proteome</keyword>
<dbReference type="EMBL" id="CP000747">
    <property type="protein sequence ID" value="ACG78021.1"/>
    <property type="molecule type" value="Genomic_DNA"/>
</dbReference>
<proteinExistence type="predicted"/>
<dbReference type="HOGENOM" id="CLU_108008_1_1_5"/>
<sequence length="172" mass="18974">MRRFLTRWRACARGGAAVEFGLILPFLFVMHITVGEIVQAWQVRTRVFHVASAIADVTSQARGLTDGELADIMQAGDAMMRPYPVEPLGERITSLVADAQGAVAVDWSVSRNFPASPAPSVPSGYLAPHESIIVADAIYEYEPAFNLFLADSFRLRHTAYIRPRVSAKVDKR</sequence>
<feature type="transmembrane region" description="Helical" evidence="1">
    <location>
        <begin position="12"/>
        <end position="34"/>
    </location>
</feature>
<reference evidence="2 3" key="1">
    <citation type="journal article" date="2008" name="BMC Genomics">
        <title>Complete genome of Phenylobacterium zucineum - a novel facultative intracellular bacterium isolated from human erythroleukemia cell line K562.</title>
        <authorList>
            <person name="Luo Y."/>
            <person name="Xu X."/>
            <person name="Ding Z."/>
            <person name="Liu Z."/>
            <person name="Zhang B."/>
            <person name="Yan Z."/>
            <person name="Sun J."/>
            <person name="Hu S."/>
            <person name="Hu X."/>
        </authorList>
    </citation>
    <scope>NUCLEOTIDE SEQUENCE [LARGE SCALE GENOMIC DNA]</scope>
    <source>
        <strain evidence="2 3">HLK1</strain>
    </source>
</reference>
<gene>
    <name evidence="2" type="ordered locus">PHZ_c1610</name>
</gene>
<evidence type="ECO:0008006" key="4">
    <source>
        <dbReference type="Google" id="ProtNLM"/>
    </source>
</evidence>
<evidence type="ECO:0000313" key="3">
    <source>
        <dbReference type="Proteomes" id="UP000001868"/>
    </source>
</evidence>
<dbReference type="Proteomes" id="UP000001868">
    <property type="component" value="Chromosome"/>
</dbReference>
<evidence type="ECO:0000256" key="1">
    <source>
        <dbReference type="SAM" id="Phobius"/>
    </source>
</evidence>
<keyword evidence="1" id="KW-1133">Transmembrane helix</keyword>
<dbReference type="OrthoDB" id="7189296at2"/>
<dbReference type="eggNOG" id="COG4961">
    <property type="taxonomic scope" value="Bacteria"/>
</dbReference>
<keyword evidence="1" id="KW-0812">Transmembrane</keyword>
<dbReference type="STRING" id="450851.PHZ_c1610"/>
<keyword evidence="1" id="KW-0472">Membrane</keyword>
<organism evidence="2 3">
    <name type="scientific">Phenylobacterium zucineum (strain HLK1)</name>
    <dbReference type="NCBI Taxonomy" id="450851"/>
    <lineage>
        <taxon>Bacteria</taxon>
        <taxon>Pseudomonadati</taxon>
        <taxon>Pseudomonadota</taxon>
        <taxon>Alphaproteobacteria</taxon>
        <taxon>Caulobacterales</taxon>
        <taxon>Caulobacteraceae</taxon>
        <taxon>Phenylobacterium</taxon>
    </lineage>
</organism>
<dbReference type="RefSeq" id="WP_012522164.1">
    <property type="nucleotide sequence ID" value="NC_011144.1"/>
</dbReference>
<accession>B4RAX0</accession>
<protein>
    <recommendedName>
        <fullName evidence="4">Pilus assembly protein</fullName>
    </recommendedName>
</protein>
<name>B4RAX0_PHEZH</name>
<dbReference type="AlphaFoldDB" id="B4RAX0"/>